<dbReference type="InterPro" id="IPR026906">
    <property type="entry name" value="LRR_5"/>
</dbReference>
<evidence type="ECO:0008006" key="4">
    <source>
        <dbReference type="Google" id="ProtNLM"/>
    </source>
</evidence>
<feature type="signal peptide" evidence="2">
    <location>
        <begin position="1"/>
        <end position="17"/>
    </location>
</feature>
<evidence type="ECO:0000256" key="1">
    <source>
        <dbReference type="SAM" id="Phobius"/>
    </source>
</evidence>
<protein>
    <recommendedName>
        <fullName evidence="4">Curli production assembly/transport component CsgG</fullName>
    </recommendedName>
</protein>
<dbReference type="InterPro" id="IPR032675">
    <property type="entry name" value="LRR_dom_sf"/>
</dbReference>
<dbReference type="Gene3D" id="3.80.10.10">
    <property type="entry name" value="Ribonuclease Inhibitor"/>
    <property type="match status" value="1"/>
</dbReference>
<sequence length="699" mass="77702">MKNISRFIGSVLLVVHAFGIVSCASKPSTVNTSQDVRTPDEQINISSPLETSSFFTGDGGSGISLGILLPDANGLSAEQDYLPALVQGVLVSDFSKFSEISVLDRVRLESVLRETESGIYKNDEDFGRLGEIANVDYALTGNIVRTGSGYAMQLQVVGTGRGNIGITRASYSGSSTIAELDNFSGIRRASLELLTQMGVRLTNRAKQELSGAETAASVNAQTALARGVTAQRQGTEIAAQSFFYQAAALDPSLLEASDRSSVISANIRSGNIGADVRNDIQWRTDWVARLTEYEEFFYGIINSADPPYTLFYFPDDIHRGAVDSINYRAGTARLDFPINLRANNAWLNSIRESANSVYEELNTGLNATERRDAWQLTQWPARGLTENNPFAEYVQSRRYNFSIVFELVNEQNKVIGSQTVRLTPSFSLSRSRDEIVINYNENNFDTVTFNSVNADDISDKLTIRIASVNGAAPENARFPMTVLSETQWREYRDIFRIEYGVVRGFNQSLPGNQRPQQLRIPAEVWGQAVTAIGNEAFRNSQLTSLTVPNSITYVGERAFYGNNFTNITIGENVMFGNYAFARRVEYKDSNNITRYEDRNIGFVELYESNRRQAGIYTYSSSLIDKDVFGGWKTNNESEVVVIRRNFNTVYVTVGTIALVGFLAWLIIEYIKDLPEEEESDQGNAARGAFSPTIGWRFSF</sequence>
<keyword evidence="2" id="KW-0732">Signal</keyword>
<keyword evidence="1" id="KW-0472">Membrane</keyword>
<reference evidence="3" key="1">
    <citation type="submission" date="2012-03" db="EMBL/GenBank/DDBJ databases">
        <title>Functional metagenomics reveals considerable lignocellulase gene clusters in the gut microbiome of a wood-feeding higher termite.</title>
        <authorList>
            <person name="Liu N."/>
        </authorList>
    </citation>
    <scope>NUCLEOTIDE SEQUENCE</scope>
</reference>
<accession>A0A806JY94</accession>
<evidence type="ECO:0000313" key="3">
    <source>
        <dbReference type="EMBL" id="AGS51787.1"/>
    </source>
</evidence>
<dbReference type="EMBL" id="JQ844171">
    <property type="protein sequence ID" value="AGS51787.1"/>
    <property type="molecule type" value="Genomic_DNA"/>
</dbReference>
<keyword evidence="1" id="KW-0812">Transmembrane</keyword>
<keyword evidence="1" id="KW-1133">Transmembrane helix</keyword>
<evidence type="ECO:0000256" key="2">
    <source>
        <dbReference type="SAM" id="SignalP"/>
    </source>
</evidence>
<feature type="chain" id="PRO_5032701190" description="Curli production assembly/transport component CsgG" evidence="2">
    <location>
        <begin position="18"/>
        <end position="699"/>
    </location>
</feature>
<proteinExistence type="predicted"/>
<dbReference type="AlphaFoldDB" id="A0A806JY94"/>
<feature type="transmembrane region" description="Helical" evidence="1">
    <location>
        <begin position="649"/>
        <end position="667"/>
    </location>
</feature>
<dbReference type="PROSITE" id="PS51257">
    <property type="entry name" value="PROKAR_LIPOPROTEIN"/>
    <property type="match status" value="1"/>
</dbReference>
<organism evidence="3">
    <name type="scientific">uncultured bacterium contig00053</name>
    <dbReference type="NCBI Taxonomy" id="1181537"/>
    <lineage>
        <taxon>Bacteria</taxon>
        <taxon>environmental samples</taxon>
    </lineage>
</organism>
<dbReference type="Pfam" id="PF13306">
    <property type="entry name" value="LRR_5"/>
    <property type="match status" value="1"/>
</dbReference>
<name>A0A806JY94_9BACT</name>